<evidence type="ECO:0000259" key="2">
    <source>
        <dbReference type="Pfam" id="PF01578"/>
    </source>
</evidence>
<feature type="transmembrane region" description="Helical" evidence="1">
    <location>
        <begin position="36"/>
        <end position="60"/>
    </location>
</feature>
<feature type="transmembrane region" description="Helical" evidence="1">
    <location>
        <begin position="251"/>
        <end position="273"/>
    </location>
</feature>
<dbReference type="EMBL" id="MLJW01000246">
    <property type="protein sequence ID" value="OIQ91896.1"/>
    <property type="molecule type" value="Genomic_DNA"/>
</dbReference>
<gene>
    <name evidence="3" type="primary">ypjD_5</name>
    <name evidence="3" type="ORF">GALL_261740</name>
</gene>
<feature type="domain" description="Cytochrome c assembly protein" evidence="2">
    <location>
        <begin position="53"/>
        <end position="276"/>
    </location>
</feature>
<keyword evidence="1" id="KW-1133">Transmembrane helix</keyword>
<feature type="transmembrane region" description="Helical" evidence="1">
    <location>
        <begin position="222"/>
        <end position="239"/>
    </location>
</feature>
<feature type="transmembrane region" description="Helical" evidence="1">
    <location>
        <begin position="187"/>
        <end position="210"/>
    </location>
</feature>
<feature type="transmembrane region" description="Helical" evidence="1">
    <location>
        <begin position="72"/>
        <end position="93"/>
    </location>
</feature>
<name>A0A1J5R7C4_9ZZZZ</name>
<feature type="transmembrane region" description="Helical" evidence="1">
    <location>
        <begin position="133"/>
        <end position="158"/>
    </location>
</feature>
<dbReference type="PANTHER" id="PTHR38034:SF1">
    <property type="entry name" value="INNER MEMBRANE PROTEIN YPJD"/>
    <property type="match status" value="1"/>
</dbReference>
<dbReference type="InterPro" id="IPR052372">
    <property type="entry name" value="YpjD/HemX"/>
</dbReference>
<dbReference type="GO" id="GO:0020037">
    <property type="term" value="F:heme binding"/>
    <property type="evidence" value="ECO:0007669"/>
    <property type="project" value="InterPro"/>
</dbReference>
<feature type="transmembrane region" description="Helical" evidence="1">
    <location>
        <begin position="105"/>
        <end position="121"/>
    </location>
</feature>
<accession>A0A1J5R7C4</accession>
<organism evidence="3">
    <name type="scientific">mine drainage metagenome</name>
    <dbReference type="NCBI Taxonomy" id="410659"/>
    <lineage>
        <taxon>unclassified sequences</taxon>
        <taxon>metagenomes</taxon>
        <taxon>ecological metagenomes</taxon>
    </lineage>
</organism>
<dbReference type="PANTHER" id="PTHR38034">
    <property type="entry name" value="INNER MEMBRANE PROTEIN YPJD"/>
    <property type="match status" value="1"/>
</dbReference>
<evidence type="ECO:0000256" key="1">
    <source>
        <dbReference type="SAM" id="Phobius"/>
    </source>
</evidence>
<keyword evidence="1" id="KW-0472">Membrane</keyword>
<feature type="transmembrane region" description="Helical" evidence="1">
    <location>
        <begin position="6"/>
        <end position="24"/>
    </location>
</feature>
<dbReference type="AlphaFoldDB" id="A0A1J5R7C4"/>
<dbReference type="GO" id="GO:0017004">
    <property type="term" value="P:cytochrome complex assembly"/>
    <property type="evidence" value="ECO:0007669"/>
    <property type="project" value="InterPro"/>
</dbReference>
<dbReference type="InterPro" id="IPR002541">
    <property type="entry name" value="Cyt_c_assembly"/>
</dbReference>
<proteinExistence type="predicted"/>
<dbReference type="Pfam" id="PF01578">
    <property type="entry name" value="Cytochrom_C_asm"/>
    <property type="match status" value="1"/>
</dbReference>
<protein>
    <submittedName>
        <fullName evidence="3">Inner membrane protein YpjD</fullName>
    </submittedName>
</protein>
<sequence length="281" mass="31311">MSKILLHPMLLHFLAATLYAGLAAHSWRTRWRGAALALPLTALLPWERALLLAALWIHAITLSHEVFADGGIRFGFSLSLSMMIWLAIVLYWIESFYTRMEGLQMLGLPLAAVCVLLPALFPGQPLLVNADSIAFRLHFLIAMLAYSLFTLAALHALLMAAAEKRLHRGHLSPLLTRLPPLMTMEALLFRLINIGFLLLTLTVVSGVFFSERLFGKALSFDHKTVFGLISWLIFGALLVGRHLRGWRGRLALRWTMAGFVALMLAYVGSRFVLEVILGRAA</sequence>
<evidence type="ECO:0000313" key="3">
    <source>
        <dbReference type="EMBL" id="OIQ91896.1"/>
    </source>
</evidence>
<comment type="caution">
    <text evidence="3">The sequence shown here is derived from an EMBL/GenBank/DDBJ whole genome shotgun (WGS) entry which is preliminary data.</text>
</comment>
<keyword evidence="1" id="KW-0812">Transmembrane</keyword>
<reference evidence="3" key="1">
    <citation type="submission" date="2016-10" db="EMBL/GenBank/DDBJ databases">
        <title>Sequence of Gallionella enrichment culture.</title>
        <authorList>
            <person name="Poehlein A."/>
            <person name="Muehling M."/>
            <person name="Daniel R."/>
        </authorList>
    </citation>
    <scope>NUCLEOTIDE SEQUENCE</scope>
</reference>